<evidence type="ECO:0000256" key="2">
    <source>
        <dbReference type="ARBA" id="ARBA00022801"/>
    </source>
</evidence>
<feature type="signal peptide" evidence="4">
    <location>
        <begin position="1"/>
        <end position="19"/>
    </location>
</feature>
<dbReference type="Pfam" id="PF13472">
    <property type="entry name" value="Lipase_GDSL_2"/>
    <property type="match status" value="1"/>
</dbReference>
<dbReference type="OrthoDB" id="191551at2"/>
<feature type="chain" id="PRO_5016102005" description="SGNH hydrolase-type esterase domain-containing protein" evidence="4">
    <location>
        <begin position="20"/>
        <end position="298"/>
    </location>
</feature>
<evidence type="ECO:0000313" key="7">
    <source>
        <dbReference type="Proteomes" id="UP000244896"/>
    </source>
</evidence>
<feature type="region of interest" description="Disordered" evidence="3">
    <location>
        <begin position="119"/>
        <end position="140"/>
    </location>
</feature>
<evidence type="ECO:0000256" key="3">
    <source>
        <dbReference type="SAM" id="MobiDB-lite"/>
    </source>
</evidence>
<dbReference type="Gene3D" id="3.40.50.1110">
    <property type="entry name" value="SGNH hydrolase"/>
    <property type="match status" value="1"/>
</dbReference>
<proteinExistence type="inferred from homology"/>
<evidence type="ECO:0000256" key="4">
    <source>
        <dbReference type="SAM" id="SignalP"/>
    </source>
</evidence>
<dbReference type="PANTHER" id="PTHR43695:SF1">
    <property type="entry name" value="RHAMNOGALACTURONAN ACETYLESTERASE"/>
    <property type="match status" value="1"/>
</dbReference>
<dbReference type="EMBL" id="CP023004">
    <property type="protein sequence ID" value="AWI10402.1"/>
    <property type="molecule type" value="Genomic_DNA"/>
</dbReference>
<feature type="domain" description="SGNH hydrolase-type esterase" evidence="5">
    <location>
        <begin position="51"/>
        <end position="262"/>
    </location>
</feature>
<sequence>MRHLTLITLGLLTLCLARAATGAASDDRPVEDAAKAGLVKKERAELPTLWVIGDSTVRVGTNGQRGWGDELGPFFDTAKINIVNRAIGGRSSRTFLTDGRWDAILKELRPGDVVIMQFGHNDAGPINEKPPRDSKTRARGTIRGNGDETVFVEKNIITGKPETVHSYGWYIRNYVTTAKSKGAIPVVCSPVPRKSWDSESASAKINRASGSYGLWARQAAEQSGALFVDLNEIIARGYEKLGRVAIEPFFADKGTHTTREGAAFNARAVVSGLNSFKDDNPLAAYLSEEGGKVPAFVP</sequence>
<keyword evidence="2" id="KW-0378">Hydrolase</keyword>
<dbReference type="KEGG" id="elut:CKA38_15080"/>
<keyword evidence="7" id="KW-1185">Reference proteome</keyword>
<evidence type="ECO:0000256" key="1">
    <source>
        <dbReference type="ARBA" id="ARBA00008668"/>
    </source>
</evidence>
<comment type="similarity">
    <text evidence="1">Belongs to the 'GDSL' lipolytic enzyme family.</text>
</comment>
<accession>A0A2U8E767</accession>
<dbReference type="CDD" id="cd01821">
    <property type="entry name" value="Rhamnogalacturan_acetylesterase_like"/>
    <property type="match status" value="1"/>
</dbReference>
<name>A0A2U8E767_9BACT</name>
<dbReference type="RefSeq" id="WP_108826303.1">
    <property type="nucleotide sequence ID" value="NZ_CP023004.1"/>
</dbReference>
<evidence type="ECO:0000259" key="5">
    <source>
        <dbReference type="Pfam" id="PF13472"/>
    </source>
</evidence>
<dbReference type="PANTHER" id="PTHR43695">
    <property type="entry name" value="PUTATIVE (AFU_ORTHOLOGUE AFUA_2G17250)-RELATED"/>
    <property type="match status" value="1"/>
</dbReference>
<keyword evidence="4" id="KW-0732">Signal</keyword>
<dbReference type="AlphaFoldDB" id="A0A2U8E767"/>
<reference evidence="6 7" key="1">
    <citation type="journal article" date="2018" name="Syst. Appl. Microbiol.">
        <title>Ereboglobus luteus gen. nov. sp. nov. from cockroach guts, and new insights into the oxygen relationship of the genera Opitutus and Didymococcus (Verrucomicrobia: Opitutaceae).</title>
        <authorList>
            <person name="Tegtmeier D."/>
            <person name="Belitz A."/>
            <person name="Radek R."/>
            <person name="Heimerl T."/>
            <person name="Brune A."/>
        </authorList>
    </citation>
    <scope>NUCLEOTIDE SEQUENCE [LARGE SCALE GENOMIC DNA]</scope>
    <source>
        <strain evidence="6 7">Ho45</strain>
    </source>
</reference>
<dbReference type="SUPFAM" id="SSF52266">
    <property type="entry name" value="SGNH hydrolase"/>
    <property type="match status" value="1"/>
</dbReference>
<evidence type="ECO:0000313" key="6">
    <source>
        <dbReference type="EMBL" id="AWI10402.1"/>
    </source>
</evidence>
<gene>
    <name evidence="6" type="ORF">CKA38_15080</name>
</gene>
<dbReference type="InterPro" id="IPR013830">
    <property type="entry name" value="SGNH_hydro"/>
</dbReference>
<dbReference type="InterPro" id="IPR037459">
    <property type="entry name" value="RhgT-like"/>
</dbReference>
<dbReference type="GO" id="GO:0016788">
    <property type="term" value="F:hydrolase activity, acting on ester bonds"/>
    <property type="evidence" value="ECO:0007669"/>
    <property type="project" value="UniProtKB-ARBA"/>
</dbReference>
<dbReference type="InterPro" id="IPR036514">
    <property type="entry name" value="SGNH_hydro_sf"/>
</dbReference>
<dbReference type="Proteomes" id="UP000244896">
    <property type="component" value="Chromosome"/>
</dbReference>
<protein>
    <recommendedName>
        <fullName evidence="5">SGNH hydrolase-type esterase domain-containing protein</fullName>
    </recommendedName>
</protein>
<organism evidence="6 7">
    <name type="scientific">Ereboglobus luteus</name>
    <dbReference type="NCBI Taxonomy" id="1796921"/>
    <lineage>
        <taxon>Bacteria</taxon>
        <taxon>Pseudomonadati</taxon>
        <taxon>Verrucomicrobiota</taxon>
        <taxon>Opitutia</taxon>
        <taxon>Opitutales</taxon>
        <taxon>Opitutaceae</taxon>
        <taxon>Ereboglobus</taxon>
    </lineage>
</organism>